<dbReference type="Pfam" id="PF00651">
    <property type="entry name" value="BTB"/>
    <property type="match status" value="2"/>
</dbReference>
<dbReference type="InterPro" id="IPR006652">
    <property type="entry name" value="Kelch_1"/>
</dbReference>
<dbReference type="CDD" id="cd14733">
    <property type="entry name" value="BACK"/>
    <property type="match status" value="1"/>
</dbReference>
<dbReference type="Gene3D" id="1.25.40.420">
    <property type="match status" value="1"/>
</dbReference>
<dbReference type="Pfam" id="PF01344">
    <property type="entry name" value="Kelch_1"/>
    <property type="match status" value="1"/>
</dbReference>
<dbReference type="SMART" id="SM00875">
    <property type="entry name" value="BACK"/>
    <property type="match status" value="1"/>
</dbReference>
<feature type="domain" description="BTB" evidence="4">
    <location>
        <begin position="170"/>
        <end position="273"/>
    </location>
</feature>
<feature type="compositionally biased region" description="Polar residues" evidence="3">
    <location>
        <begin position="109"/>
        <end position="139"/>
    </location>
</feature>
<dbReference type="PANTHER" id="PTHR24412">
    <property type="entry name" value="KELCH PROTEIN"/>
    <property type="match status" value="1"/>
</dbReference>
<dbReference type="PROSITE" id="PS50097">
    <property type="entry name" value="BTB"/>
    <property type="match status" value="1"/>
</dbReference>
<dbReference type="PANTHER" id="PTHR24412:SF441">
    <property type="entry name" value="KELCH-LIKE PROTEIN 28"/>
    <property type="match status" value="1"/>
</dbReference>
<dbReference type="STRING" id="6526.A0A2C9KV89"/>
<evidence type="ECO:0000256" key="3">
    <source>
        <dbReference type="SAM" id="MobiDB-lite"/>
    </source>
</evidence>
<evidence type="ECO:0000313" key="5">
    <source>
        <dbReference type="EnsemblMetazoa" id="BGLB023929-PA"/>
    </source>
</evidence>
<dbReference type="EnsemblMetazoa" id="BGLB023929-RA">
    <property type="protein sequence ID" value="BGLB023929-PA"/>
    <property type="gene ID" value="BGLB023929"/>
</dbReference>
<dbReference type="SUPFAM" id="SSF117281">
    <property type="entry name" value="Kelch motif"/>
    <property type="match status" value="1"/>
</dbReference>
<feature type="region of interest" description="Disordered" evidence="3">
    <location>
        <begin position="103"/>
        <end position="139"/>
    </location>
</feature>
<organism evidence="5 6">
    <name type="scientific">Biomphalaria glabrata</name>
    <name type="common">Bloodfluke planorb</name>
    <name type="synonym">Freshwater snail</name>
    <dbReference type="NCBI Taxonomy" id="6526"/>
    <lineage>
        <taxon>Eukaryota</taxon>
        <taxon>Metazoa</taxon>
        <taxon>Spiralia</taxon>
        <taxon>Lophotrochozoa</taxon>
        <taxon>Mollusca</taxon>
        <taxon>Gastropoda</taxon>
        <taxon>Heterobranchia</taxon>
        <taxon>Euthyneura</taxon>
        <taxon>Panpulmonata</taxon>
        <taxon>Hygrophila</taxon>
        <taxon>Lymnaeoidea</taxon>
        <taxon>Planorbidae</taxon>
        <taxon>Biomphalaria</taxon>
    </lineage>
</organism>
<dbReference type="Gene3D" id="2.120.10.80">
    <property type="entry name" value="Kelch-type beta propeller"/>
    <property type="match status" value="1"/>
</dbReference>
<evidence type="ECO:0000313" key="6">
    <source>
        <dbReference type="Proteomes" id="UP000076420"/>
    </source>
</evidence>
<dbReference type="SUPFAM" id="SSF54695">
    <property type="entry name" value="POZ domain"/>
    <property type="match status" value="1"/>
</dbReference>
<feature type="region of interest" description="Disordered" evidence="3">
    <location>
        <begin position="1"/>
        <end position="90"/>
    </location>
</feature>
<evidence type="ECO:0000259" key="4">
    <source>
        <dbReference type="PROSITE" id="PS50097"/>
    </source>
</evidence>
<dbReference type="InterPro" id="IPR015915">
    <property type="entry name" value="Kelch-typ_b-propeller"/>
</dbReference>
<feature type="compositionally biased region" description="Basic and acidic residues" evidence="3">
    <location>
        <begin position="10"/>
        <end position="37"/>
    </location>
</feature>
<sequence length="775" mass="86089">MEMNVTETMEETRECVPMKKDMKPQDDQWNESKHDGGSIKVDMGTTIENENSLINKSDSTVKSNVSSSNKDEEVGDGGDSNSNNSNANNNNLEAALRNNLLRQTESQEKSNSSEIQKSKPETSPSASTSGSTLTPESANNDEVTFLDPRQNQVFQVLTGVQQLRKSGQFADLTVKVKDVEFKCHRFVLATNSPFLKAMIEEYSQTAKLEDDQSPLSIEHSDGGDGIMNRVALSPVASSSMNQTDRRIEGGVKDLIVLKGIQADIFSKILDFMYCVFDDVINEDNALELLLAADTFQLGFLKRTCAGFITDTLSTKNVFDVVALCDAGYASLFEPKVLRRSHQVIREHFAQLSGTEEFLTLSRHHMIPLIADSMLHAQEEIEVIQALLRWVRFRPEERSADLTLMLQHIRFPLMTSCELDKLREIPMLRENSLAMALVEESRAYELLDCTDRLAWPRHNCISRCLFPTRDFIIWTADRDKGLHFYSIIDGIHHKVTTFGDLSSSIAGGFTFDSTSSVCCYGDHIYFTGGEFNTDMTWSVNSSTGEVKVLAKMPRGRKFHSMIAARGCIYCLGGQDKRGYSVLECVDAYIIDKDVWVKVGHLSVPAYHMAAVTSGGAIYLIGGLDHAGQPLRIIQCFVALRSGLYSAFKVDIPNMPPSLLSARAITSGLDSMVYIVCGHGEVYRFEPEKRDLTLLTTLVNLSENPRVRFGLAHMGGCLVVIGGHQLGHSTREPVRSVCLDIASKLEVRDYSPMLPGEIVNTCVAAKLCTNILKLFND</sequence>
<dbReference type="AlphaFoldDB" id="A0A2C9KV89"/>
<dbReference type="CDD" id="cd18186">
    <property type="entry name" value="BTB_POZ_ZBTB_KLHL-like"/>
    <property type="match status" value="1"/>
</dbReference>
<feature type="compositionally biased region" description="Low complexity" evidence="3">
    <location>
        <begin position="55"/>
        <end position="68"/>
    </location>
</feature>
<dbReference type="SMART" id="SM00225">
    <property type="entry name" value="BTB"/>
    <property type="match status" value="1"/>
</dbReference>
<dbReference type="Gene3D" id="3.30.710.10">
    <property type="entry name" value="Potassium Channel Kv1.1, Chain A"/>
    <property type="match status" value="1"/>
</dbReference>
<dbReference type="InterPro" id="IPR011333">
    <property type="entry name" value="SKP1/BTB/POZ_sf"/>
</dbReference>
<feature type="compositionally biased region" description="Low complexity" evidence="3">
    <location>
        <begin position="80"/>
        <end position="90"/>
    </location>
</feature>
<gene>
    <name evidence="5" type="primary">106054533</name>
</gene>
<protein>
    <recommendedName>
        <fullName evidence="4">BTB domain-containing protein</fullName>
    </recommendedName>
</protein>
<dbReference type="Pfam" id="PF07707">
    <property type="entry name" value="BACK"/>
    <property type="match status" value="1"/>
</dbReference>
<reference evidence="5" key="1">
    <citation type="submission" date="2020-05" db="UniProtKB">
        <authorList>
            <consortium name="EnsemblMetazoa"/>
        </authorList>
    </citation>
    <scope>IDENTIFICATION</scope>
    <source>
        <strain evidence="5">BB02</strain>
    </source>
</reference>
<evidence type="ECO:0000256" key="2">
    <source>
        <dbReference type="ARBA" id="ARBA00022737"/>
    </source>
</evidence>
<dbReference type="VEuPathDB" id="VectorBase:BGLAX_042447"/>
<dbReference type="InterPro" id="IPR000210">
    <property type="entry name" value="BTB/POZ_dom"/>
</dbReference>
<dbReference type="KEGG" id="bgt:106054533"/>
<dbReference type="VEuPathDB" id="VectorBase:BGLB023929"/>
<keyword evidence="2" id="KW-0677">Repeat</keyword>
<proteinExistence type="predicted"/>
<dbReference type="RefSeq" id="XP_013065880.2">
    <property type="nucleotide sequence ID" value="XM_013210426.2"/>
</dbReference>
<name>A0A2C9KV89_BIOGL</name>
<dbReference type="InterPro" id="IPR011705">
    <property type="entry name" value="BACK"/>
</dbReference>
<dbReference type="OrthoDB" id="2311693at2759"/>
<dbReference type="Proteomes" id="UP000076420">
    <property type="component" value="Unassembled WGS sequence"/>
</dbReference>
<accession>A0A2C9KV89</accession>
<evidence type="ECO:0000256" key="1">
    <source>
        <dbReference type="ARBA" id="ARBA00022441"/>
    </source>
</evidence>
<keyword evidence="1" id="KW-0880">Kelch repeat</keyword>